<dbReference type="InterPro" id="IPR014794">
    <property type="entry name" value="DUF1779"/>
</dbReference>
<accession>A0ABY6Z1Z3</accession>
<feature type="chain" id="PRO_5045583476" evidence="1">
    <location>
        <begin position="28"/>
        <end position="279"/>
    </location>
</feature>
<protein>
    <submittedName>
        <fullName evidence="2">YwmB family TATA-box binding protein</fullName>
    </submittedName>
</protein>
<evidence type="ECO:0000313" key="2">
    <source>
        <dbReference type="EMBL" id="WAH36857.1"/>
    </source>
</evidence>
<name>A0ABY6Z1Z3_9BACL</name>
<proteinExistence type="predicted"/>
<dbReference type="SUPFAM" id="SSF143842">
    <property type="entry name" value="YwmB-like"/>
    <property type="match status" value="1"/>
</dbReference>
<evidence type="ECO:0000256" key="1">
    <source>
        <dbReference type="SAM" id="SignalP"/>
    </source>
</evidence>
<dbReference type="RefSeq" id="WP_268044250.1">
    <property type="nucleotide sequence ID" value="NZ_CP104064.1"/>
</dbReference>
<dbReference type="InterPro" id="IPR036209">
    <property type="entry name" value="YwmB-like_sf"/>
</dbReference>
<gene>
    <name evidence="2" type="ORF">NZD86_22255</name>
</gene>
<evidence type="ECO:0000313" key="3">
    <source>
        <dbReference type="Proteomes" id="UP001164803"/>
    </source>
</evidence>
<organism evidence="2 3">
    <name type="scientific">Alicyclobacillus dauci</name>
    <dbReference type="NCBI Taxonomy" id="1475485"/>
    <lineage>
        <taxon>Bacteria</taxon>
        <taxon>Bacillati</taxon>
        <taxon>Bacillota</taxon>
        <taxon>Bacilli</taxon>
        <taxon>Bacillales</taxon>
        <taxon>Alicyclobacillaceae</taxon>
        <taxon>Alicyclobacillus</taxon>
    </lineage>
</organism>
<dbReference type="EMBL" id="CP104064">
    <property type="protein sequence ID" value="WAH36857.1"/>
    <property type="molecule type" value="Genomic_DNA"/>
</dbReference>
<dbReference type="Gene3D" id="3.30.360.40">
    <property type="entry name" value="YwmB-like"/>
    <property type="match status" value="1"/>
</dbReference>
<reference evidence="2" key="1">
    <citation type="submission" date="2022-08" db="EMBL/GenBank/DDBJ databases">
        <title>Alicyclobacillus dauci DSM2870, complete genome.</title>
        <authorList>
            <person name="Wang Q."/>
            <person name="Cai R."/>
            <person name="Wang Z."/>
        </authorList>
    </citation>
    <scope>NUCLEOTIDE SEQUENCE</scope>
    <source>
        <strain evidence="2">DSM 28700</strain>
    </source>
</reference>
<keyword evidence="1" id="KW-0732">Signal</keyword>
<sequence>MKKLMWAGVFVVIGAAIVHPLVSTAQAAATTGTTQPSQSLGQAGTQSDDGQRQFAFLSQALAATNASPNGYAIHDWTILNNQFMNHTQLASLGEQLEKEFALTNAKLTTRSEQNETYYQVDGQWPNSTNVRIVLTSLPGTTTQSPSTDEAAQTVLTVTALGTGSAADNFARQYDGVEHMVAAVQGTPQMSAYLTGSLASEVPQQQANHLATMALQAVNASSVESLKTQWETSVSGYAADALTYIYTNGRRMNVQVAVHDDTFHHSTDVLVGTPIITTTY</sequence>
<feature type="signal peptide" evidence="1">
    <location>
        <begin position="1"/>
        <end position="27"/>
    </location>
</feature>
<keyword evidence="3" id="KW-1185">Reference proteome</keyword>
<dbReference type="Pfam" id="PF08680">
    <property type="entry name" value="DUF1779"/>
    <property type="match status" value="1"/>
</dbReference>
<dbReference type="Proteomes" id="UP001164803">
    <property type="component" value="Chromosome"/>
</dbReference>